<dbReference type="Proteomes" id="UP000596857">
    <property type="component" value="Unassembled WGS sequence"/>
</dbReference>
<comment type="caution">
    <text evidence="2">The sequence shown here is derived from an EMBL/GenBank/DDBJ whole genome shotgun (WGS) entry which is preliminary data.</text>
</comment>
<keyword evidence="1" id="KW-0812">Transmembrane</keyword>
<protein>
    <submittedName>
        <fullName evidence="2">Uncharacterized protein</fullName>
    </submittedName>
</protein>
<evidence type="ECO:0000313" key="2">
    <source>
        <dbReference type="EMBL" id="NOU78269.1"/>
    </source>
</evidence>
<keyword evidence="1" id="KW-1133">Transmembrane helix</keyword>
<sequence>MDKAKRELLMNICLISPVLSVLYGIMVTGIDNSLVSETSYISGPGGFVVFVLFLLICTLCISCLVFFNLLSSDLPGNRW</sequence>
<feature type="transmembrane region" description="Helical" evidence="1">
    <location>
        <begin position="47"/>
        <end position="70"/>
    </location>
</feature>
<accession>A0ABX1YCL6</accession>
<feature type="transmembrane region" description="Helical" evidence="1">
    <location>
        <begin position="7"/>
        <end position="27"/>
    </location>
</feature>
<proteinExistence type="predicted"/>
<dbReference type="RefSeq" id="WP_171716401.1">
    <property type="nucleotide sequence ID" value="NZ_WHOB01000018.1"/>
</dbReference>
<gene>
    <name evidence="2" type="ORF">GC101_05180</name>
</gene>
<keyword evidence="3" id="KW-1185">Reference proteome</keyword>
<organism evidence="2 3">
    <name type="scientific">Paenibacillus phytohabitans</name>
    <dbReference type="NCBI Taxonomy" id="2654978"/>
    <lineage>
        <taxon>Bacteria</taxon>
        <taxon>Bacillati</taxon>
        <taxon>Bacillota</taxon>
        <taxon>Bacilli</taxon>
        <taxon>Bacillales</taxon>
        <taxon>Paenibacillaceae</taxon>
        <taxon>Paenibacillus</taxon>
    </lineage>
</organism>
<evidence type="ECO:0000256" key="1">
    <source>
        <dbReference type="SAM" id="Phobius"/>
    </source>
</evidence>
<evidence type="ECO:0000313" key="3">
    <source>
        <dbReference type="Proteomes" id="UP000596857"/>
    </source>
</evidence>
<dbReference type="EMBL" id="WHOB01000018">
    <property type="protein sequence ID" value="NOU78269.1"/>
    <property type="molecule type" value="Genomic_DNA"/>
</dbReference>
<reference evidence="2 3" key="1">
    <citation type="submission" date="2019-10" db="EMBL/GenBank/DDBJ databases">
        <title>Description of Paenibacillus terricola sp. nov.</title>
        <authorList>
            <person name="Carlier A."/>
            <person name="Qi S."/>
        </authorList>
    </citation>
    <scope>NUCLEOTIDE SEQUENCE [LARGE SCALE GENOMIC DNA]</scope>
    <source>
        <strain evidence="2 3">LMG 31459</strain>
    </source>
</reference>
<keyword evidence="1" id="KW-0472">Membrane</keyword>
<name>A0ABX1YCL6_9BACL</name>